<proteinExistence type="predicted"/>
<dbReference type="AlphaFoldDB" id="A0A251TE37"/>
<dbReference type="OMA" id="NIMTHKE"/>
<dbReference type="Proteomes" id="UP000215914">
    <property type="component" value="Chromosome 11"/>
</dbReference>
<sequence>MNNHILHVLCFHFFWYFYFVSTCKSYPPIDSSVFIRQIKHPLMENKHPPPAPPSFTAELFGDGGSQSSSAGIFSSIFPPPFTGSAQKGSSPSQVWTATHGTSAENVAKNSASANSSVMNMERRSIFQERVVPSPLSSSLYYGGQEDMYVCSSSGPASQSYSKFKKVDGKDDPNHLHSASRGNWWQGSLYY</sequence>
<organism evidence="3 4">
    <name type="scientific">Helianthus annuus</name>
    <name type="common">Common sunflower</name>
    <dbReference type="NCBI Taxonomy" id="4232"/>
    <lineage>
        <taxon>Eukaryota</taxon>
        <taxon>Viridiplantae</taxon>
        <taxon>Streptophyta</taxon>
        <taxon>Embryophyta</taxon>
        <taxon>Tracheophyta</taxon>
        <taxon>Spermatophyta</taxon>
        <taxon>Magnoliopsida</taxon>
        <taxon>eudicotyledons</taxon>
        <taxon>Gunneridae</taxon>
        <taxon>Pentapetalae</taxon>
        <taxon>asterids</taxon>
        <taxon>campanulids</taxon>
        <taxon>Asterales</taxon>
        <taxon>Asteraceae</taxon>
        <taxon>Asteroideae</taxon>
        <taxon>Heliantheae alliance</taxon>
        <taxon>Heliantheae</taxon>
        <taxon>Helianthus</taxon>
    </lineage>
</organism>
<evidence type="ECO:0000256" key="1">
    <source>
        <dbReference type="SAM" id="SignalP"/>
    </source>
</evidence>
<feature type="signal peptide" evidence="1">
    <location>
        <begin position="1"/>
        <end position="25"/>
    </location>
</feature>
<reference evidence="2" key="3">
    <citation type="submission" date="2020-06" db="EMBL/GenBank/DDBJ databases">
        <title>Helianthus annuus Genome sequencing and assembly Release 2.</title>
        <authorList>
            <person name="Gouzy J."/>
            <person name="Langlade N."/>
            <person name="Munos S."/>
        </authorList>
    </citation>
    <scope>NUCLEOTIDE SEQUENCE</scope>
    <source>
        <tissue evidence="2">Leaves</tissue>
    </source>
</reference>
<dbReference type="PANTHER" id="PTHR33738">
    <property type="entry name" value="EMB|CAB82975.1"/>
    <property type="match status" value="1"/>
</dbReference>
<accession>A0A251TE37</accession>
<feature type="chain" id="PRO_5012038461" evidence="1">
    <location>
        <begin position="26"/>
        <end position="190"/>
    </location>
</feature>
<gene>
    <name evidence="3" type="ORF">HannXRQ_Chr11g0339161</name>
    <name evidence="2" type="ORF">HanXRQr2_Chr11g0492451</name>
</gene>
<evidence type="ECO:0000313" key="2">
    <source>
        <dbReference type="EMBL" id="KAF5782172.1"/>
    </source>
</evidence>
<reference evidence="3" key="2">
    <citation type="submission" date="2017-02" db="EMBL/GenBank/DDBJ databases">
        <title>Sunflower complete genome.</title>
        <authorList>
            <person name="Langlade N."/>
            <person name="Munos S."/>
        </authorList>
    </citation>
    <scope>NUCLEOTIDE SEQUENCE [LARGE SCALE GENOMIC DNA]</scope>
    <source>
        <tissue evidence="3">Leaves</tissue>
    </source>
</reference>
<reference evidence="2 4" key="1">
    <citation type="journal article" date="2017" name="Nature">
        <title>The sunflower genome provides insights into oil metabolism, flowering and Asterid evolution.</title>
        <authorList>
            <person name="Badouin H."/>
            <person name="Gouzy J."/>
            <person name="Grassa C.J."/>
            <person name="Murat F."/>
            <person name="Staton S.E."/>
            <person name="Cottret L."/>
            <person name="Lelandais-Briere C."/>
            <person name="Owens G.L."/>
            <person name="Carrere S."/>
            <person name="Mayjonade B."/>
            <person name="Legrand L."/>
            <person name="Gill N."/>
            <person name="Kane N.C."/>
            <person name="Bowers J.E."/>
            <person name="Hubner S."/>
            <person name="Bellec A."/>
            <person name="Berard A."/>
            <person name="Berges H."/>
            <person name="Blanchet N."/>
            <person name="Boniface M.C."/>
            <person name="Brunel D."/>
            <person name="Catrice O."/>
            <person name="Chaidir N."/>
            <person name="Claudel C."/>
            <person name="Donnadieu C."/>
            <person name="Faraut T."/>
            <person name="Fievet G."/>
            <person name="Helmstetter N."/>
            <person name="King M."/>
            <person name="Knapp S.J."/>
            <person name="Lai Z."/>
            <person name="Le Paslier M.C."/>
            <person name="Lippi Y."/>
            <person name="Lorenzon L."/>
            <person name="Mandel J.R."/>
            <person name="Marage G."/>
            <person name="Marchand G."/>
            <person name="Marquand E."/>
            <person name="Bret-Mestries E."/>
            <person name="Morien E."/>
            <person name="Nambeesan S."/>
            <person name="Nguyen T."/>
            <person name="Pegot-Espagnet P."/>
            <person name="Pouilly N."/>
            <person name="Raftis F."/>
            <person name="Sallet E."/>
            <person name="Schiex T."/>
            <person name="Thomas J."/>
            <person name="Vandecasteele C."/>
            <person name="Vares D."/>
            <person name="Vear F."/>
            <person name="Vautrin S."/>
            <person name="Crespi M."/>
            <person name="Mangin B."/>
            <person name="Burke J.M."/>
            <person name="Salse J."/>
            <person name="Munos S."/>
            <person name="Vincourt P."/>
            <person name="Rieseberg L.H."/>
            <person name="Langlade N.B."/>
        </authorList>
    </citation>
    <scope>NUCLEOTIDE SEQUENCE [LARGE SCALE GENOMIC DNA]</scope>
    <source>
        <strain evidence="4">cv. SF193</strain>
        <tissue evidence="2">Leaves</tissue>
    </source>
</reference>
<dbReference type="PANTHER" id="PTHR33738:SF8">
    <property type="entry name" value="OS05G0454500 PROTEIN"/>
    <property type="match status" value="1"/>
</dbReference>
<dbReference type="EMBL" id="CM007900">
    <property type="protein sequence ID" value="OTG08211.1"/>
    <property type="molecule type" value="Genomic_DNA"/>
</dbReference>
<evidence type="ECO:0000313" key="4">
    <source>
        <dbReference type="Proteomes" id="UP000215914"/>
    </source>
</evidence>
<dbReference type="Gramene" id="mRNA:HanXRQr2_Chr11g0492451">
    <property type="protein sequence ID" value="mRNA:HanXRQr2_Chr11g0492451"/>
    <property type="gene ID" value="HanXRQr2_Chr11g0492451"/>
</dbReference>
<keyword evidence="4" id="KW-1185">Reference proteome</keyword>
<keyword evidence="1" id="KW-0732">Signal</keyword>
<evidence type="ECO:0000313" key="3">
    <source>
        <dbReference type="EMBL" id="OTG08211.1"/>
    </source>
</evidence>
<name>A0A251TE37_HELAN</name>
<dbReference type="InParanoid" id="A0A251TE37"/>
<dbReference type="EMBL" id="MNCJ02000326">
    <property type="protein sequence ID" value="KAF5782172.1"/>
    <property type="molecule type" value="Genomic_DNA"/>
</dbReference>
<protein>
    <submittedName>
        <fullName evidence="3">Uncharacterized protein</fullName>
    </submittedName>
</protein>